<protein>
    <submittedName>
        <fullName evidence="8">ShlB/FhaC/HecB family hemolysin secretion/activation protein</fullName>
    </submittedName>
</protein>
<evidence type="ECO:0000256" key="4">
    <source>
        <dbReference type="SAM" id="MobiDB-lite"/>
    </source>
</evidence>
<gene>
    <name evidence="8" type="ORF">ACFYG5_10510</name>
</gene>
<accession>A0AB74V0M7</accession>
<dbReference type="PANTHER" id="PTHR34597">
    <property type="entry name" value="SLR1661 PROTEIN"/>
    <property type="match status" value="1"/>
</dbReference>
<dbReference type="RefSeq" id="WP_395121359.1">
    <property type="nucleotide sequence ID" value="NZ_CP170721.1"/>
</dbReference>
<evidence type="ECO:0000256" key="5">
    <source>
        <dbReference type="SAM" id="SignalP"/>
    </source>
</evidence>
<dbReference type="GO" id="GO:0098046">
    <property type="term" value="C:type V protein secretion system complex"/>
    <property type="evidence" value="ECO:0007669"/>
    <property type="project" value="TreeGrafter"/>
</dbReference>
<dbReference type="PANTHER" id="PTHR34597:SF3">
    <property type="entry name" value="OUTER MEMBRANE TRANSPORTER CDIB"/>
    <property type="match status" value="1"/>
</dbReference>
<proteinExistence type="predicted"/>
<feature type="chain" id="PRO_5044495700" evidence="5">
    <location>
        <begin position="32"/>
        <end position="589"/>
    </location>
</feature>
<dbReference type="Pfam" id="PF08479">
    <property type="entry name" value="POTRA_2"/>
    <property type="match status" value="1"/>
</dbReference>
<dbReference type="Pfam" id="PF03865">
    <property type="entry name" value="ShlB"/>
    <property type="match status" value="1"/>
</dbReference>
<keyword evidence="5" id="KW-0732">Signal</keyword>
<organism evidence="8">
    <name type="scientific">Rhodanobacter sp. FW102-FHT14D07</name>
    <dbReference type="NCBI Taxonomy" id="3351462"/>
    <lineage>
        <taxon>Bacteria</taxon>
        <taxon>Pseudomonadati</taxon>
        <taxon>Pseudomonadota</taxon>
        <taxon>Gammaproteobacteria</taxon>
        <taxon>Lysobacterales</taxon>
        <taxon>Rhodanobacteraceae</taxon>
        <taxon>Rhodanobacter</taxon>
    </lineage>
</organism>
<keyword evidence="3" id="KW-0998">Cell outer membrane</keyword>
<evidence type="ECO:0000256" key="2">
    <source>
        <dbReference type="ARBA" id="ARBA00022692"/>
    </source>
</evidence>
<reference evidence="8" key="1">
    <citation type="submission" date="2024-10" db="EMBL/GenBank/DDBJ databases">
        <authorList>
            <person name="Lesea H.P."/>
            <person name="Kuehl J.V."/>
            <person name="Chandonia J.-M."/>
        </authorList>
    </citation>
    <scope>NUCLEOTIDE SEQUENCE</scope>
    <source>
        <strain evidence="8">FW102-FHT14D07</strain>
    </source>
</reference>
<evidence type="ECO:0000313" key="8">
    <source>
        <dbReference type="EMBL" id="XIA20487.1"/>
    </source>
</evidence>
<evidence type="ECO:0000259" key="7">
    <source>
        <dbReference type="Pfam" id="PF08479"/>
    </source>
</evidence>
<dbReference type="InterPro" id="IPR005565">
    <property type="entry name" value="Hemolysn_activator_HlyB_C"/>
</dbReference>
<dbReference type="InterPro" id="IPR013686">
    <property type="entry name" value="Polypept-transport_assoc_ShlB"/>
</dbReference>
<feature type="signal peptide" evidence="5">
    <location>
        <begin position="1"/>
        <end position="31"/>
    </location>
</feature>
<dbReference type="Gene3D" id="2.40.160.50">
    <property type="entry name" value="membrane protein fhac: a member of the omp85/tpsb transporter family"/>
    <property type="match status" value="1"/>
</dbReference>
<dbReference type="InterPro" id="IPR051544">
    <property type="entry name" value="TPS_OM_transporter"/>
</dbReference>
<keyword evidence="1" id="KW-0472">Membrane</keyword>
<evidence type="ECO:0000259" key="6">
    <source>
        <dbReference type="Pfam" id="PF03865"/>
    </source>
</evidence>
<dbReference type="GO" id="GO:0046819">
    <property type="term" value="P:protein secretion by the type V secretion system"/>
    <property type="evidence" value="ECO:0007669"/>
    <property type="project" value="TreeGrafter"/>
</dbReference>
<name>A0AB74V0M7_9GAMM</name>
<evidence type="ECO:0000256" key="1">
    <source>
        <dbReference type="ARBA" id="ARBA00022452"/>
    </source>
</evidence>
<feature type="compositionally biased region" description="Low complexity" evidence="4">
    <location>
        <begin position="35"/>
        <end position="54"/>
    </location>
</feature>
<evidence type="ECO:0000256" key="3">
    <source>
        <dbReference type="ARBA" id="ARBA00023237"/>
    </source>
</evidence>
<feature type="domain" description="Haemolysin activator HlyB C-terminal" evidence="6">
    <location>
        <begin position="227"/>
        <end position="493"/>
    </location>
</feature>
<sequence length="589" mass="64102">MMQPGECIVRIVRLAAALTSALAFTGGVVHAQEAATAAPGQSSPAPTSTPAQTTPSPPPGGVVPPVRDRDAAAVQTVAVRGFRVSGVGSHAQLGITPASIQALADAQFRELAAGAGTAELSFAQMQGVADNITERYRTAGFIVSNAFLPAQTIGSDHVVGIQVLEGQIGKIIVKGTKRYRPDVISAAAQELRGKPLLKSDVDSALLYARDLPGVTVASTFQPGEQTGDTDLIMIAHEKRPVQFTLGANNYGTDLTGKYRVQAGVEWANPLHLGDTFTANVDYALDPNDNIYGALTYRVPFTSTPGLSAVVGASRNELQINTGTFAALDVKGPSSLYYGGLDWKYINRDDLQHVATLHLLRERSQLDSLGFHLSDEKFTVAEATWGMLHTDRRFHGVDIMQVALRKSIRDDSREPDLISPQHDRSFLVAKLSYTRLQFLTKSQRLNFKFISQYTRDALVPLEQFAMGGPDSVRSYPIADALRDRGFYTALEYHVDAPGFGDKVSPFYGRPWRELLEFEVFYDYARGYSAGANRMTTPDSAELSGAGAGFIFRLPRFKQFELHFDAAKTTSSQNASNGKGFHIYTRFSFTF</sequence>
<keyword evidence="2" id="KW-0812">Transmembrane</keyword>
<dbReference type="GO" id="GO:0008320">
    <property type="term" value="F:protein transmembrane transporter activity"/>
    <property type="evidence" value="ECO:0007669"/>
    <property type="project" value="TreeGrafter"/>
</dbReference>
<dbReference type="AlphaFoldDB" id="A0AB74V0M7"/>
<feature type="domain" description="Polypeptide-transport-associated ShlB-type" evidence="7">
    <location>
        <begin position="100"/>
        <end position="166"/>
    </location>
</feature>
<feature type="region of interest" description="Disordered" evidence="4">
    <location>
        <begin position="35"/>
        <end position="66"/>
    </location>
</feature>
<dbReference type="Gene3D" id="3.10.20.310">
    <property type="entry name" value="membrane protein fhac"/>
    <property type="match status" value="1"/>
</dbReference>
<keyword evidence="1" id="KW-1134">Transmembrane beta strand</keyword>
<dbReference type="EMBL" id="CP170721">
    <property type="protein sequence ID" value="XIA20487.1"/>
    <property type="molecule type" value="Genomic_DNA"/>
</dbReference>